<organism evidence="8 9">
    <name type="scientific">Candidatus Schekmanbacteria bacterium RBG_13_48_7</name>
    <dbReference type="NCBI Taxonomy" id="1817878"/>
    <lineage>
        <taxon>Bacteria</taxon>
        <taxon>Candidatus Schekmaniibacteriota</taxon>
    </lineage>
</organism>
<dbReference type="GO" id="GO:0000976">
    <property type="term" value="F:transcription cis-regulatory region binding"/>
    <property type="evidence" value="ECO:0007669"/>
    <property type="project" value="TreeGrafter"/>
</dbReference>
<dbReference type="CDD" id="cd17574">
    <property type="entry name" value="REC_OmpR"/>
    <property type="match status" value="1"/>
</dbReference>
<comment type="caution">
    <text evidence="8">The sequence shown here is derived from an EMBL/GenBank/DDBJ whole genome shotgun (WGS) entry which is preliminary data.</text>
</comment>
<evidence type="ECO:0000313" key="9">
    <source>
        <dbReference type="Proteomes" id="UP000179266"/>
    </source>
</evidence>
<dbReference type="SMART" id="SM00448">
    <property type="entry name" value="REC"/>
    <property type="match status" value="1"/>
</dbReference>
<feature type="domain" description="Response regulatory" evidence="7">
    <location>
        <begin position="2"/>
        <end position="118"/>
    </location>
</feature>
<accession>A0A1F7S262</accession>
<dbReference type="Proteomes" id="UP000179266">
    <property type="component" value="Unassembled WGS sequence"/>
</dbReference>
<dbReference type="AlphaFoldDB" id="A0A1F7S262"/>
<gene>
    <name evidence="8" type="ORF">A2161_11645</name>
</gene>
<dbReference type="GO" id="GO:0000156">
    <property type="term" value="F:phosphorelay response regulator activity"/>
    <property type="evidence" value="ECO:0007669"/>
    <property type="project" value="TreeGrafter"/>
</dbReference>
<evidence type="ECO:0000256" key="5">
    <source>
        <dbReference type="ARBA" id="ARBA00023163"/>
    </source>
</evidence>
<proteinExistence type="predicted"/>
<dbReference type="GO" id="GO:0006355">
    <property type="term" value="P:regulation of DNA-templated transcription"/>
    <property type="evidence" value="ECO:0007669"/>
    <property type="project" value="TreeGrafter"/>
</dbReference>
<evidence type="ECO:0000256" key="1">
    <source>
        <dbReference type="ARBA" id="ARBA00022553"/>
    </source>
</evidence>
<reference evidence="8 9" key="1">
    <citation type="journal article" date="2016" name="Nat. Commun.">
        <title>Thousands of microbial genomes shed light on interconnected biogeochemical processes in an aquifer system.</title>
        <authorList>
            <person name="Anantharaman K."/>
            <person name="Brown C.T."/>
            <person name="Hug L.A."/>
            <person name="Sharon I."/>
            <person name="Castelle C.J."/>
            <person name="Probst A.J."/>
            <person name="Thomas B.C."/>
            <person name="Singh A."/>
            <person name="Wilkins M.J."/>
            <person name="Karaoz U."/>
            <person name="Brodie E.L."/>
            <person name="Williams K.H."/>
            <person name="Hubbard S.S."/>
            <person name="Banfield J.F."/>
        </authorList>
    </citation>
    <scope>NUCLEOTIDE SEQUENCE [LARGE SCALE GENOMIC DNA]</scope>
</reference>
<dbReference type="Pfam" id="PF00072">
    <property type="entry name" value="Response_reg"/>
    <property type="match status" value="1"/>
</dbReference>
<keyword evidence="3" id="KW-0805">Transcription regulation</keyword>
<evidence type="ECO:0000256" key="4">
    <source>
        <dbReference type="ARBA" id="ARBA00023125"/>
    </source>
</evidence>
<evidence type="ECO:0000259" key="7">
    <source>
        <dbReference type="PROSITE" id="PS50110"/>
    </source>
</evidence>
<keyword evidence="4" id="KW-0238">DNA-binding</keyword>
<protein>
    <recommendedName>
        <fullName evidence="7">Response regulatory domain-containing protein</fullName>
    </recommendedName>
</protein>
<evidence type="ECO:0000313" key="8">
    <source>
        <dbReference type="EMBL" id="OGL47388.1"/>
    </source>
</evidence>
<dbReference type="PANTHER" id="PTHR48111">
    <property type="entry name" value="REGULATOR OF RPOS"/>
    <property type="match status" value="1"/>
</dbReference>
<dbReference type="InterPro" id="IPR001789">
    <property type="entry name" value="Sig_transdc_resp-reg_receiver"/>
</dbReference>
<keyword evidence="5" id="KW-0804">Transcription</keyword>
<keyword evidence="2" id="KW-0902">Two-component regulatory system</keyword>
<dbReference type="PROSITE" id="PS50110">
    <property type="entry name" value="RESPONSE_REGULATORY"/>
    <property type="match status" value="1"/>
</dbReference>
<keyword evidence="1 6" id="KW-0597">Phosphoprotein</keyword>
<dbReference type="InterPro" id="IPR011006">
    <property type="entry name" value="CheY-like_superfamily"/>
</dbReference>
<dbReference type="EMBL" id="MGDD01000077">
    <property type="protein sequence ID" value="OGL47388.1"/>
    <property type="molecule type" value="Genomic_DNA"/>
</dbReference>
<dbReference type="Gene3D" id="3.40.50.2300">
    <property type="match status" value="1"/>
</dbReference>
<name>A0A1F7S262_9BACT</name>
<dbReference type="GO" id="GO:0005829">
    <property type="term" value="C:cytosol"/>
    <property type="evidence" value="ECO:0007669"/>
    <property type="project" value="TreeGrafter"/>
</dbReference>
<dbReference type="SUPFAM" id="SSF52172">
    <property type="entry name" value="CheY-like"/>
    <property type="match status" value="1"/>
</dbReference>
<dbReference type="InterPro" id="IPR039420">
    <property type="entry name" value="WalR-like"/>
</dbReference>
<feature type="modified residue" description="4-aspartylphosphate" evidence="6">
    <location>
        <position position="51"/>
    </location>
</feature>
<dbReference type="GO" id="GO:0032993">
    <property type="term" value="C:protein-DNA complex"/>
    <property type="evidence" value="ECO:0007669"/>
    <property type="project" value="TreeGrafter"/>
</dbReference>
<evidence type="ECO:0000256" key="3">
    <source>
        <dbReference type="ARBA" id="ARBA00023015"/>
    </source>
</evidence>
<evidence type="ECO:0000256" key="6">
    <source>
        <dbReference type="PROSITE-ProRule" id="PRU00169"/>
    </source>
</evidence>
<dbReference type="PANTHER" id="PTHR48111:SF1">
    <property type="entry name" value="TWO-COMPONENT RESPONSE REGULATOR ORR33"/>
    <property type="match status" value="1"/>
</dbReference>
<sequence>MKILVVEDDVVSRIILEKSLENWGYETVVAEDGIVAWGIYKEDNIRFVISDWMMPNMDGVELCKNIRSLNRQEYTYIILLTARAGKSNFLEGMKAGADDFITKPFDKEELEARILAGKRILEMQAHIKHLQGIIPICMHCHKIRNDKDAWEKVERYIESHSEAQFSHSLCPECMAIHYPDVIKEDEA</sequence>
<evidence type="ECO:0000256" key="2">
    <source>
        <dbReference type="ARBA" id="ARBA00023012"/>
    </source>
</evidence>